<dbReference type="AlphaFoldDB" id="A0A9Q0GR68"/>
<evidence type="ECO:0000256" key="1">
    <source>
        <dbReference type="SAM" id="Phobius"/>
    </source>
</evidence>
<dbReference type="EMBL" id="JAMYWD010000012">
    <property type="protein sequence ID" value="KAJ4950259.1"/>
    <property type="molecule type" value="Genomic_DNA"/>
</dbReference>
<dbReference type="OrthoDB" id="1165073at2759"/>
<feature type="transmembrane region" description="Helical" evidence="1">
    <location>
        <begin position="56"/>
        <end position="79"/>
    </location>
</feature>
<keyword evidence="1" id="KW-0472">Membrane</keyword>
<evidence type="ECO:0000313" key="2">
    <source>
        <dbReference type="EMBL" id="KAJ4950259.1"/>
    </source>
</evidence>
<accession>A0A9Q0GR68</accession>
<keyword evidence="3" id="KW-1185">Reference proteome</keyword>
<sequence>MSTGHLPFKYSISKHQSLYLPRMVPHLDLLLLACVHGTLISCILLITLFFNFICLLLAISVTLLSIVFIDAYGILCLVSSSFATLKYNLELGFVLLLCRSIHWAVDATLALIPPFKLAASELKAKAWYIIDHLI</sequence>
<gene>
    <name evidence="2" type="ORF">NE237_027091</name>
</gene>
<keyword evidence="1" id="KW-1133">Transmembrane helix</keyword>
<comment type="caution">
    <text evidence="2">The sequence shown here is derived from an EMBL/GenBank/DDBJ whole genome shotgun (WGS) entry which is preliminary data.</text>
</comment>
<keyword evidence="1" id="KW-0812">Transmembrane</keyword>
<dbReference type="Proteomes" id="UP001141806">
    <property type="component" value="Unassembled WGS sequence"/>
</dbReference>
<reference evidence="2" key="1">
    <citation type="journal article" date="2023" name="Plant J.">
        <title>The genome of the king protea, Protea cynaroides.</title>
        <authorList>
            <person name="Chang J."/>
            <person name="Duong T.A."/>
            <person name="Schoeman C."/>
            <person name="Ma X."/>
            <person name="Roodt D."/>
            <person name="Barker N."/>
            <person name="Li Z."/>
            <person name="Van de Peer Y."/>
            <person name="Mizrachi E."/>
        </authorList>
    </citation>
    <scope>NUCLEOTIDE SEQUENCE</scope>
    <source>
        <tissue evidence="2">Young leaves</tissue>
    </source>
</reference>
<feature type="transmembrane region" description="Helical" evidence="1">
    <location>
        <begin position="29"/>
        <end position="50"/>
    </location>
</feature>
<proteinExistence type="predicted"/>
<protein>
    <submittedName>
        <fullName evidence="2">Uncharacterized protein</fullName>
    </submittedName>
</protein>
<evidence type="ECO:0000313" key="3">
    <source>
        <dbReference type="Proteomes" id="UP001141806"/>
    </source>
</evidence>
<name>A0A9Q0GR68_9MAGN</name>
<organism evidence="2 3">
    <name type="scientific">Protea cynaroides</name>
    <dbReference type="NCBI Taxonomy" id="273540"/>
    <lineage>
        <taxon>Eukaryota</taxon>
        <taxon>Viridiplantae</taxon>
        <taxon>Streptophyta</taxon>
        <taxon>Embryophyta</taxon>
        <taxon>Tracheophyta</taxon>
        <taxon>Spermatophyta</taxon>
        <taxon>Magnoliopsida</taxon>
        <taxon>Proteales</taxon>
        <taxon>Proteaceae</taxon>
        <taxon>Protea</taxon>
    </lineage>
</organism>